<dbReference type="GO" id="GO:0016874">
    <property type="term" value="F:ligase activity"/>
    <property type="evidence" value="ECO:0007669"/>
    <property type="project" value="UniProtKB-KW"/>
</dbReference>
<comment type="subcellular location">
    <subcellularLocation>
        <location evidence="1">Membrane</location>
        <topology evidence="1">Multi-pass membrane protein</topology>
    </subcellularLocation>
</comment>
<evidence type="ECO:0000256" key="5">
    <source>
        <dbReference type="SAM" id="Phobius"/>
    </source>
</evidence>
<sequence>MIDQKKIQIVLGAWLSIGLFTLLTGLFWLPDRSLYPKTFYALFALPALIGALTARKEILDSMRHPAAVFFLALIIWVLISLSWSEGDQSSLSLAKRPVYVLLAVIGIIYLFRVHAVISLQKIILISAAVVSFFIILTSHEFIETFKPGSRYIGPGSLMHPLLTSHVLGFLFTASLVSLLLSDVRQRTIFWISLICCPLLLWGLFMTGSRTPLVGIAAVLCWLCVIRPSTRTVGMVAVMALLALIAYLAQPDIFTSRGVSWRPEIWSAAVQKIMDHPLIGHGFAGNIDFTVEAMHRSWRDPHNISLAVALELGMIGLAIWIAMHAAALYACFKQRAIPQAVLASCLLVFGLAAGLTEGGNFLSRPNESWFIIWLPLAFCMAAVSPRIGHAASRDKQYP</sequence>
<keyword evidence="8" id="KW-1185">Reference proteome</keyword>
<feature type="transmembrane region" description="Helical" evidence="5">
    <location>
        <begin position="187"/>
        <end position="204"/>
    </location>
</feature>
<dbReference type="OrthoDB" id="8534453at2"/>
<dbReference type="InterPro" id="IPR051533">
    <property type="entry name" value="WaaL-like"/>
</dbReference>
<feature type="transmembrane region" description="Helical" evidence="5">
    <location>
        <begin position="232"/>
        <end position="249"/>
    </location>
</feature>
<evidence type="ECO:0000313" key="8">
    <source>
        <dbReference type="Proteomes" id="UP000308430"/>
    </source>
</evidence>
<evidence type="ECO:0000256" key="1">
    <source>
        <dbReference type="ARBA" id="ARBA00004141"/>
    </source>
</evidence>
<dbReference type="GO" id="GO:0016020">
    <property type="term" value="C:membrane"/>
    <property type="evidence" value="ECO:0007669"/>
    <property type="project" value="UniProtKB-SubCell"/>
</dbReference>
<evidence type="ECO:0000313" key="7">
    <source>
        <dbReference type="EMBL" id="THF63110.1"/>
    </source>
</evidence>
<dbReference type="RefSeq" id="WP_136349590.1">
    <property type="nucleotide sequence ID" value="NZ_SSOC01000006.1"/>
</dbReference>
<feature type="transmembrane region" description="Helical" evidence="5">
    <location>
        <begin position="335"/>
        <end position="355"/>
    </location>
</feature>
<feature type="transmembrane region" description="Helical" evidence="5">
    <location>
        <begin position="303"/>
        <end position="328"/>
    </location>
</feature>
<dbReference type="EMBL" id="SSOC01000006">
    <property type="protein sequence ID" value="THF63110.1"/>
    <property type="molecule type" value="Genomic_DNA"/>
</dbReference>
<protein>
    <submittedName>
        <fullName evidence="7">O-antigen ligase family protein</fullName>
    </submittedName>
</protein>
<dbReference type="Pfam" id="PF04932">
    <property type="entry name" value="Wzy_C"/>
    <property type="match status" value="1"/>
</dbReference>
<feature type="transmembrane region" description="Helical" evidence="5">
    <location>
        <begin position="34"/>
        <end position="54"/>
    </location>
</feature>
<feature type="transmembrane region" description="Helical" evidence="5">
    <location>
        <begin position="7"/>
        <end position="28"/>
    </location>
</feature>
<comment type="caution">
    <text evidence="7">The sequence shown here is derived from an EMBL/GenBank/DDBJ whole genome shotgun (WGS) entry which is preliminary data.</text>
</comment>
<keyword evidence="7" id="KW-0436">Ligase</keyword>
<feature type="transmembrane region" description="Helical" evidence="5">
    <location>
        <begin position="96"/>
        <end position="115"/>
    </location>
</feature>
<evidence type="ECO:0000256" key="3">
    <source>
        <dbReference type="ARBA" id="ARBA00022989"/>
    </source>
</evidence>
<feature type="transmembrane region" description="Helical" evidence="5">
    <location>
        <begin position="122"/>
        <end position="142"/>
    </location>
</feature>
<dbReference type="PANTHER" id="PTHR37422:SF13">
    <property type="entry name" value="LIPOPOLYSACCHARIDE BIOSYNTHESIS PROTEIN PA4999-RELATED"/>
    <property type="match status" value="1"/>
</dbReference>
<organism evidence="7 8">
    <name type="scientific">Pseudothauera nasutitermitis</name>
    <dbReference type="NCBI Taxonomy" id="2565930"/>
    <lineage>
        <taxon>Bacteria</taxon>
        <taxon>Pseudomonadati</taxon>
        <taxon>Pseudomonadota</taxon>
        <taxon>Betaproteobacteria</taxon>
        <taxon>Rhodocyclales</taxon>
        <taxon>Zoogloeaceae</taxon>
        <taxon>Pseudothauera</taxon>
    </lineage>
</organism>
<gene>
    <name evidence="7" type="ORF">E6C76_17835</name>
</gene>
<name>A0A4S4ATP4_9RHOO</name>
<dbReference type="PANTHER" id="PTHR37422">
    <property type="entry name" value="TEICHURONIC ACID BIOSYNTHESIS PROTEIN TUAE"/>
    <property type="match status" value="1"/>
</dbReference>
<evidence type="ECO:0000256" key="4">
    <source>
        <dbReference type="ARBA" id="ARBA00023136"/>
    </source>
</evidence>
<feature type="domain" description="O-antigen ligase-related" evidence="6">
    <location>
        <begin position="198"/>
        <end position="320"/>
    </location>
</feature>
<evidence type="ECO:0000256" key="2">
    <source>
        <dbReference type="ARBA" id="ARBA00022692"/>
    </source>
</evidence>
<feature type="transmembrane region" description="Helical" evidence="5">
    <location>
        <begin position="66"/>
        <end position="84"/>
    </location>
</feature>
<dbReference type="InterPro" id="IPR007016">
    <property type="entry name" value="O-antigen_ligase-rel_domated"/>
</dbReference>
<feature type="transmembrane region" description="Helical" evidence="5">
    <location>
        <begin position="162"/>
        <end position="180"/>
    </location>
</feature>
<dbReference type="AlphaFoldDB" id="A0A4S4ATP4"/>
<evidence type="ECO:0000259" key="6">
    <source>
        <dbReference type="Pfam" id="PF04932"/>
    </source>
</evidence>
<feature type="transmembrane region" description="Helical" evidence="5">
    <location>
        <begin position="210"/>
        <end position="225"/>
    </location>
</feature>
<feature type="transmembrane region" description="Helical" evidence="5">
    <location>
        <begin position="367"/>
        <end position="387"/>
    </location>
</feature>
<reference evidence="7 8" key="1">
    <citation type="submission" date="2019-04" db="EMBL/GenBank/DDBJ databases">
        <title>Azoarcus nasutitermitis sp. nov. isolated from termite nest.</title>
        <authorList>
            <person name="Lin S.-Y."/>
            <person name="Hameed A."/>
            <person name="Hsu Y.-H."/>
            <person name="Young C.-C."/>
        </authorList>
    </citation>
    <scope>NUCLEOTIDE SEQUENCE [LARGE SCALE GENOMIC DNA]</scope>
    <source>
        <strain evidence="7 8">CC-YHH838</strain>
    </source>
</reference>
<accession>A0A4S4ATP4</accession>
<keyword evidence="2 5" id="KW-0812">Transmembrane</keyword>
<keyword evidence="3 5" id="KW-1133">Transmembrane helix</keyword>
<proteinExistence type="predicted"/>
<dbReference type="Proteomes" id="UP000308430">
    <property type="component" value="Unassembled WGS sequence"/>
</dbReference>
<keyword evidence="4 5" id="KW-0472">Membrane</keyword>